<dbReference type="AlphaFoldDB" id="A0A2H1FHQ4"/>
<name>A0A2H1FHQ4_9ARCH</name>
<dbReference type="InterPro" id="IPR011051">
    <property type="entry name" value="RmlC_Cupin_sf"/>
</dbReference>
<evidence type="ECO:0000313" key="1">
    <source>
        <dbReference type="EMBL" id="SMH72293.1"/>
    </source>
</evidence>
<organism evidence="1 2">
    <name type="scientific">Candidatus Nitrosotalea okcheonensis</name>
    <dbReference type="NCBI Taxonomy" id="1903276"/>
    <lineage>
        <taxon>Archaea</taxon>
        <taxon>Nitrososphaerota</taxon>
        <taxon>Nitrososphaeria</taxon>
        <taxon>Nitrosotaleales</taxon>
        <taxon>Nitrosotaleaceae</taxon>
        <taxon>Nitrosotalea</taxon>
    </lineage>
</organism>
<dbReference type="Proteomes" id="UP000230607">
    <property type="component" value="Chromosome 1"/>
</dbReference>
<accession>A0A2H1FHQ4</accession>
<dbReference type="EMBL" id="LT841358">
    <property type="protein sequence ID" value="SMH72293.1"/>
    <property type="molecule type" value="Genomic_DNA"/>
</dbReference>
<evidence type="ECO:0000313" key="2">
    <source>
        <dbReference type="Proteomes" id="UP000230607"/>
    </source>
</evidence>
<protein>
    <submittedName>
        <fullName evidence="1">Uncharacterized protein</fullName>
    </submittedName>
</protein>
<keyword evidence="2" id="KW-1185">Reference proteome</keyword>
<dbReference type="RefSeq" id="WP_157928090.1">
    <property type="nucleotide sequence ID" value="NZ_LT841358.1"/>
</dbReference>
<dbReference type="SUPFAM" id="SSF51182">
    <property type="entry name" value="RmlC-like cupins"/>
    <property type="match status" value="1"/>
</dbReference>
<proteinExistence type="predicted"/>
<reference evidence="2" key="1">
    <citation type="submission" date="2017-03" db="EMBL/GenBank/DDBJ databases">
        <authorList>
            <person name="Herbold C."/>
        </authorList>
    </citation>
    <scope>NUCLEOTIDE SEQUENCE [LARGE SCALE GENOMIC DNA]</scope>
</reference>
<sequence>MENSRSSFEVINEGRIQLAIVIYHSANEKGGRFYTSDLDQFQLGFHIREKGYKSKPHYYEREPVTIQDPIQEILHIVNGKILMVLYGIDKKTIISKKQLKSGDTIILTGHGAHATEFLEDSKILEIKQGPFTGNERVDVV</sequence>
<gene>
    <name evidence="1" type="ORF">NCS_30133</name>
</gene>